<keyword evidence="2" id="KW-1185">Reference proteome</keyword>
<dbReference type="KEGG" id="bsol:FSW04_17945"/>
<dbReference type="AlphaFoldDB" id="A0A5B8U8I2"/>
<proteinExistence type="predicted"/>
<evidence type="ECO:0000313" key="2">
    <source>
        <dbReference type="Proteomes" id="UP000321805"/>
    </source>
</evidence>
<dbReference type="RefSeq" id="WP_146921638.1">
    <property type="nucleotide sequence ID" value="NZ_CP042430.1"/>
</dbReference>
<organism evidence="1 2">
    <name type="scientific">Baekduia soli</name>
    <dbReference type="NCBI Taxonomy" id="496014"/>
    <lineage>
        <taxon>Bacteria</taxon>
        <taxon>Bacillati</taxon>
        <taxon>Actinomycetota</taxon>
        <taxon>Thermoleophilia</taxon>
        <taxon>Solirubrobacterales</taxon>
        <taxon>Baekduiaceae</taxon>
        <taxon>Baekduia</taxon>
    </lineage>
</organism>
<accession>A0A5B8U8I2</accession>
<dbReference type="OrthoDB" id="2531964at2"/>
<evidence type="ECO:0000313" key="1">
    <source>
        <dbReference type="EMBL" id="QEC49275.1"/>
    </source>
</evidence>
<dbReference type="EMBL" id="CP042430">
    <property type="protein sequence ID" value="QEC49275.1"/>
    <property type="molecule type" value="Genomic_DNA"/>
</dbReference>
<name>A0A5B8U8I2_9ACTN</name>
<gene>
    <name evidence="1" type="ORF">FSW04_17945</name>
</gene>
<sequence>MPVALDRRSEHYLAFLEAFACGFHPTQMELHRWLLLPVLTASPGELRDGLGQGHICRAIDRAHPAGPLNPGNVTQALKSAASLQAKLGTKPIVLEYERSSRSLVVVDPDFPVWLDVQDRGRLLAGLGLPAPEPARVGARRSGAVRG</sequence>
<dbReference type="Proteomes" id="UP000321805">
    <property type="component" value="Chromosome"/>
</dbReference>
<protein>
    <submittedName>
        <fullName evidence="1">Uncharacterized protein</fullName>
    </submittedName>
</protein>
<reference evidence="1 2" key="1">
    <citation type="journal article" date="2018" name="J. Microbiol.">
        <title>Baekduia soli gen. nov., sp. nov., a novel bacterium isolated from the soil of Baekdu Mountain and proposal of a novel family name, Baekduiaceae fam. nov.</title>
        <authorList>
            <person name="An D.S."/>
            <person name="Siddiqi M.Z."/>
            <person name="Kim K.H."/>
            <person name="Yu H.S."/>
            <person name="Im W.T."/>
        </authorList>
    </citation>
    <scope>NUCLEOTIDE SEQUENCE [LARGE SCALE GENOMIC DNA]</scope>
    <source>
        <strain evidence="1 2">BR7-21</strain>
    </source>
</reference>